<feature type="compositionally biased region" description="Polar residues" evidence="11">
    <location>
        <begin position="872"/>
        <end position="891"/>
    </location>
</feature>
<evidence type="ECO:0000256" key="6">
    <source>
        <dbReference type="ARBA" id="ARBA00023015"/>
    </source>
</evidence>
<dbReference type="FunFam" id="3.30.160.60:FF:002027">
    <property type="entry name" value="Blast:Sal-like protein 3"/>
    <property type="match status" value="1"/>
</dbReference>
<feature type="domain" description="C2H2-type" evidence="12">
    <location>
        <begin position="913"/>
        <end position="940"/>
    </location>
</feature>
<evidence type="ECO:0000256" key="7">
    <source>
        <dbReference type="ARBA" id="ARBA00023163"/>
    </source>
</evidence>
<dbReference type="EMBL" id="OC855028">
    <property type="protein sequence ID" value="CAD7621042.1"/>
    <property type="molecule type" value="Genomic_DNA"/>
</dbReference>
<evidence type="ECO:0000256" key="8">
    <source>
        <dbReference type="ARBA" id="ARBA00023242"/>
    </source>
</evidence>
<dbReference type="PANTHER" id="PTHR23233">
    <property type="entry name" value="SAL-LIKE PROTEIN"/>
    <property type="match status" value="1"/>
</dbReference>
<dbReference type="FunFam" id="3.30.160.60:FF:000025">
    <property type="entry name" value="Spalt-like transcription factor 1"/>
    <property type="match status" value="1"/>
</dbReference>
<dbReference type="FunFam" id="3.30.160.60:FF:000708">
    <property type="entry name" value="Sal-like protein 1"/>
    <property type="match status" value="1"/>
</dbReference>
<feature type="compositionally biased region" description="Low complexity" evidence="11">
    <location>
        <begin position="851"/>
        <end position="871"/>
    </location>
</feature>
<feature type="compositionally biased region" description="Basic and acidic residues" evidence="11">
    <location>
        <begin position="657"/>
        <end position="666"/>
    </location>
</feature>
<evidence type="ECO:0000313" key="13">
    <source>
        <dbReference type="EMBL" id="CAD7621042.1"/>
    </source>
</evidence>
<keyword evidence="4 10" id="KW-0863">Zinc-finger</keyword>
<feature type="region of interest" description="Disordered" evidence="11">
    <location>
        <begin position="642"/>
        <end position="747"/>
    </location>
</feature>
<accession>A0A7R9KE28</accession>
<keyword evidence="8" id="KW-0539">Nucleus</keyword>
<feature type="region of interest" description="Disordered" evidence="11">
    <location>
        <begin position="264"/>
        <end position="292"/>
    </location>
</feature>
<comment type="similarity">
    <text evidence="9">Belongs to the sal C2H2-type zinc-finger protein family.</text>
</comment>
<dbReference type="GO" id="GO:0008270">
    <property type="term" value="F:zinc ion binding"/>
    <property type="evidence" value="ECO:0007669"/>
    <property type="project" value="UniProtKB-KW"/>
</dbReference>
<feature type="domain" description="C2H2-type" evidence="12">
    <location>
        <begin position="364"/>
        <end position="391"/>
    </location>
</feature>
<feature type="compositionally biased region" description="Pro residues" evidence="11">
    <location>
        <begin position="264"/>
        <end position="279"/>
    </location>
</feature>
<keyword evidence="3" id="KW-0677">Repeat</keyword>
<feature type="compositionally biased region" description="Polar residues" evidence="11">
    <location>
        <begin position="478"/>
        <end position="488"/>
    </location>
</feature>
<keyword evidence="7" id="KW-0804">Transcription</keyword>
<feature type="region of interest" description="Disordered" evidence="11">
    <location>
        <begin position="118"/>
        <end position="225"/>
    </location>
</feature>
<dbReference type="InterPro" id="IPR036236">
    <property type="entry name" value="Znf_C2H2_sf"/>
</dbReference>
<dbReference type="FunFam" id="3.30.160.60:FF:000291">
    <property type="entry name" value="Spalt-like transcription factor 4"/>
    <property type="match status" value="1"/>
</dbReference>
<dbReference type="AlphaFoldDB" id="A0A7R9KE28"/>
<feature type="domain" description="C2H2-type" evidence="12">
    <location>
        <begin position="23"/>
        <end position="50"/>
    </location>
</feature>
<feature type="compositionally biased region" description="Polar residues" evidence="11">
    <location>
        <begin position="669"/>
        <end position="686"/>
    </location>
</feature>
<feature type="compositionally biased region" description="Low complexity" evidence="11">
    <location>
        <begin position="561"/>
        <end position="588"/>
    </location>
</feature>
<feature type="compositionally biased region" description="Basic and acidic residues" evidence="11">
    <location>
        <begin position="118"/>
        <end position="155"/>
    </location>
</feature>
<sequence>MGNSDFLSFRKTKDGKEDPMYRHRCKFCGKVFGSDSALQIHIRSHTGERPFKCNICGNRPSKDIKGVLNTSLGERVIDRDISGHSMVNISDNVSNQSLSDDSDLDCDDNEIMDGRDVEDVSEDERAITNSQRCDRRGRIEDVSEDERAISLEKTNENNTNKSEELPLNLQRIRKDVTEEEEFNEDDDMSADEFDKEMDESERREMTDKDKENINSDDDISDDSEDGMLLPPGMEFPYMHHFPPYFHSGAFPGIPTSMGLIPFGFPPGMPPLPPSGPPNPDGGEGSNRDPGFYQDLLPKPGSTDNTWETLMEVQKASETVKLQQLVDNIEHKLTDPNQCIICHRVLSCKSALQMHYRTHTGERPFKCKICGRAFTTKGNLKTHMGVHRVKPPLRILHQCPVLQQHIRMHTGEPTDIPPEHIMANEIKGPSLMPFQRGLMPPHFAGHLPHPSQLFVPPFMNGMTTSSSMNIPLSSPITSLATMKPNSSPALSAEHKSDKNSGDELVECKQELISPSISNRSSRASTPDSPKSVSKQARSRSPSPKPLALSQTPLAIPQPVIVSTPITTTTTTATPNPTAPSSAPPMTASTKSNDSVNSNFSTSLAALENHVKTINSSVPQPMPFGPFGLGLYNLSQFQRIDAENNGRLPTTPANAADLSLHRKSDDKCSPNMRSFSPSSLNSKITSEISADERSTPDSSLGTMDDRSSPPMTPTGGALDLTPKSNNNFNQSSGSQDNPIGSQTPNMENRFFPPPFAGLQFPTGRPNTTCRICLKTFACYSALEIHYRSHTKERPFKCDYCDRGFSTKGNMKQHMLTHKIRDLPEGLYTTTTTTSTTNNHSFMMSSQGSNASDTSPAANNNGNNTPNANISTNSKDSSGASNSPTPNGNGTNSTPDKRPGSPLGDQSCSSKLNPKHVCRVCHKPFSSGSALQIHMRTHTGDKPFKCTICGRAFTTKGNLKVHMGTHMWSNGSSRRGRRMSIDLPNLHISPPKSLDFGSRTGAEMLMAHFN</sequence>
<keyword evidence="14" id="KW-1185">Reference proteome</keyword>
<dbReference type="EMBL" id="CAJPIZ010000453">
    <property type="protein sequence ID" value="CAG2101472.1"/>
    <property type="molecule type" value="Genomic_DNA"/>
</dbReference>
<organism evidence="13">
    <name type="scientific">Medioppia subpectinata</name>
    <dbReference type="NCBI Taxonomy" id="1979941"/>
    <lineage>
        <taxon>Eukaryota</taxon>
        <taxon>Metazoa</taxon>
        <taxon>Ecdysozoa</taxon>
        <taxon>Arthropoda</taxon>
        <taxon>Chelicerata</taxon>
        <taxon>Arachnida</taxon>
        <taxon>Acari</taxon>
        <taxon>Acariformes</taxon>
        <taxon>Sarcoptiformes</taxon>
        <taxon>Oribatida</taxon>
        <taxon>Brachypylina</taxon>
        <taxon>Oppioidea</taxon>
        <taxon>Oppiidae</taxon>
        <taxon>Medioppia</taxon>
    </lineage>
</organism>
<feature type="compositionally biased region" description="Acidic residues" evidence="11">
    <location>
        <begin position="177"/>
        <end position="199"/>
    </location>
</feature>
<dbReference type="Pfam" id="PF12874">
    <property type="entry name" value="zf-met"/>
    <property type="match status" value="1"/>
</dbReference>
<dbReference type="FunFam" id="3.30.160.60:FF:000130">
    <property type="entry name" value="Spalt-like transcription factor 4"/>
    <property type="match status" value="1"/>
</dbReference>
<dbReference type="Proteomes" id="UP000759131">
    <property type="component" value="Unassembled WGS sequence"/>
</dbReference>
<feature type="compositionally biased region" description="Basic and acidic residues" evidence="11">
    <location>
        <begin position="491"/>
        <end position="508"/>
    </location>
</feature>
<feature type="region of interest" description="Disordered" evidence="11">
    <location>
        <begin position="826"/>
        <end position="906"/>
    </location>
</feature>
<feature type="compositionally biased region" description="Basic and acidic residues" evidence="11">
    <location>
        <begin position="200"/>
        <end position="213"/>
    </location>
</feature>
<feature type="domain" description="C2H2-type" evidence="12">
    <location>
        <begin position="793"/>
        <end position="815"/>
    </location>
</feature>
<name>A0A7R9KE28_9ACAR</name>
<dbReference type="GO" id="GO:0000978">
    <property type="term" value="F:RNA polymerase II cis-regulatory region sequence-specific DNA binding"/>
    <property type="evidence" value="ECO:0007669"/>
    <property type="project" value="TreeGrafter"/>
</dbReference>
<dbReference type="GO" id="GO:0005634">
    <property type="term" value="C:nucleus"/>
    <property type="evidence" value="ECO:0007669"/>
    <property type="project" value="UniProtKB-SubCell"/>
</dbReference>
<feature type="domain" description="C2H2-type" evidence="12">
    <location>
        <begin position="336"/>
        <end position="363"/>
    </location>
</feature>
<comment type="subcellular location">
    <subcellularLocation>
        <location evidence="1">Nucleus</location>
    </subcellularLocation>
</comment>
<feature type="compositionally biased region" description="Low complexity" evidence="11">
    <location>
        <begin position="511"/>
        <end position="523"/>
    </location>
</feature>
<evidence type="ECO:0000256" key="1">
    <source>
        <dbReference type="ARBA" id="ARBA00004123"/>
    </source>
</evidence>
<evidence type="ECO:0000256" key="4">
    <source>
        <dbReference type="ARBA" id="ARBA00022771"/>
    </source>
</evidence>
<dbReference type="PROSITE" id="PS00028">
    <property type="entry name" value="ZINC_FINGER_C2H2_1"/>
    <property type="match status" value="7"/>
</dbReference>
<dbReference type="InterPro" id="IPR013087">
    <property type="entry name" value="Znf_C2H2_type"/>
</dbReference>
<evidence type="ECO:0000313" key="14">
    <source>
        <dbReference type="Proteomes" id="UP000759131"/>
    </source>
</evidence>
<proteinExistence type="inferred from homology"/>
<feature type="compositionally biased region" description="Low complexity" evidence="11">
    <location>
        <begin position="722"/>
        <end position="735"/>
    </location>
</feature>
<dbReference type="Gene3D" id="3.30.160.60">
    <property type="entry name" value="Classic Zinc Finger"/>
    <property type="match status" value="7"/>
</dbReference>
<feature type="compositionally biased region" description="Polar residues" evidence="11">
    <location>
        <begin position="835"/>
        <end position="850"/>
    </location>
</feature>
<keyword evidence="5" id="KW-0862">Zinc</keyword>
<evidence type="ECO:0000256" key="5">
    <source>
        <dbReference type="ARBA" id="ARBA00022833"/>
    </source>
</evidence>
<dbReference type="SMART" id="SM00355">
    <property type="entry name" value="ZnF_C2H2"/>
    <property type="match status" value="7"/>
</dbReference>
<feature type="compositionally biased region" description="Acidic residues" evidence="11">
    <location>
        <begin position="214"/>
        <end position="225"/>
    </location>
</feature>
<evidence type="ECO:0000256" key="11">
    <source>
        <dbReference type="SAM" id="MobiDB-lite"/>
    </source>
</evidence>
<feature type="region of interest" description="Disordered" evidence="11">
    <location>
        <begin position="478"/>
        <end position="595"/>
    </location>
</feature>
<evidence type="ECO:0000256" key="10">
    <source>
        <dbReference type="PROSITE-ProRule" id="PRU00042"/>
    </source>
</evidence>
<feature type="compositionally biased region" description="Polar residues" evidence="11">
    <location>
        <begin position="524"/>
        <end position="540"/>
    </location>
</feature>
<reference evidence="13" key="1">
    <citation type="submission" date="2020-11" db="EMBL/GenBank/DDBJ databases">
        <authorList>
            <person name="Tran Van P."/>
        </authorList>
    </citation>
    <scope>NUCLEOTIDE SEQUENCE</scope>
</reference>
<dbReference type="Pfam" id="PF00096">
    <property type="entry name" value="zf-C2H2"/>
    <property type="match status" value="4"/>
</dbReference>
<evidence type="ECO:0000256" key="2">
    <source>
        <dbReference type="ARBA" id="ARBA00022723"/>
    </source>
</evidence>
<gene>
    <name evidence="13" type="ORF">OSB1V03_LOCUS1519</name>
</gene>
<evidence type="ECO:0000256" key="3">
    <source>
        <dbReference type="ARBA" id="ARBA00022737"/>
    </source>
</evidence>
<dbReference type="FunFam" id="3.30.160.60:FF:000341">
    <property type="entry name" value="Spalt-like transcription factor 1"/>
    <property type="match status" value="1"/>
</dbReference>
<dbReference type="PROSITE" id="PS50157">
    <property type="entry name" value="ZINC_FINGER_C2H2_2"/>
    <property type="match status" value="7"/>
</dbReference>
<evidence type="ECO:0000256" key="9">
    <source>
        <dbReference type="ARBA" id="ARBA00038474"/>
    </source>
</evidence>
<protein>
    <recommendedName>
        <fullName evidence="12">C2H2-type domain-containing protein</fullName>
    </recommendedName>
</protein>
<dbReference type="Pfam" id="PF13894">
    <property type="entry name" value="zf-C2H2_4"/>
    <property type="match status" value="1"/>
</dbReference>
<feature type="domain" description="C2H2-type" evidence="12">
    <location>
        <begin position="765"/>
        <end position="792"/>
    </location>
</feature>
<dbReference type="GO" id="GO:0000981">
    <property type="term" value="F:DNA-binding transcription factor activity, RNA polymerase II-specific"/>
    <property type="evidence" value="ECO:0007669"/>
    <property type="project" value="TreeGrafter"/>
</dbReference>
<dbReference type="SUPFAM" id="SSF57667">
    <property type="entry name" value="beta-beta-alpha zinc fingers"/>
    <property type="match status" value="4"/>
</dbReference>
<evidence type="ECO:0000259" key="12">
    <source>
        <dbReference type="PROSITE" id="PS50157"/>
    </source>
</evidence>
<dbReference type="PANTHER" id="PTHR23233:SF87">
    <property type="entry name" value="HOMEOTIC PROTEIN SPALT-MAJOR"/>
    <property type="match status" value="1"/>
</dbReference>
<dbReference type="OrthoDB" id="6511534at2759"/>
<feature type="domain" description="C2H2-type" evidence="12">
    <location>
        <begin position="941"/>
        <end position="963"/>
    </location>
</feature>
<dbReference type="InterPro" id="IPR051565">
    <property type="entry name" value="Sal_C2H2-zinc-finger"/>
</dbReference>
<keyword evidence="2" id="KW-0479">Metal-binding</keyword>
<keyword evidence="6" id="KW-0805">Transcription regulation</keyword>